<keyword evidence="1" id="KW-0560">Oxidoreductase</keyword>
<dbReference type="InterPro" id="IPR016162">
    <property type="entry name" value="Ald_DH_N"/>
</dbReference>
<evidence type="ECO:0000313" key="5">
    <source>
        <dbReference type="Proteomes" id="UP000742631"/>
    </source>
</evidence>
<dbReference type="Proteomes" id="UP000742631">
    <property type="component" value="Unassembled WGS sequence"/>
</dbReference>
<reference evidence="4" key="2">
    <citation type="submission" date="2021-09" db="EMBL/GenBank/DDBJ databases">
        <authorList>
            <person name="Gilroy R."/>
        </authorList>
    </citation>
    <scope>NUCLEOTIDE SEQUENCE</scope>
    <source>
        <strain evidence="4">316</strain>
    </source>
</reference>
<gene>
    <name evidence="4" type="ORF">K8W01_15085</name>
</gene>
<dbReference type="Gene3D" id="3.40.309.10">
    <property type="entry name" value="Aldehyde Dehydrogenase, Chain A, domain 2"/>
    <property type="match status" value="1"/>
</dbReference>
<protein>
    <submittedName>
        <fullName evidence="4">Aldehyde dehydrogenase family protein</fullName>
    </submittedName>
</protein>
<dbReference type="NCBIfam" id="NF047625">
    <property type="entry name" value="AcylSulfactDhSauS"/>
    <property type="match status" value="1"/>
</dbReference>
<feature type="region of interest" description="Disordered" evidence="2">
    <location>
        <begin position="1"/>
        <end position="26"/>
    </location>
</feature>
<dbReference type="Gene3D" id="3.40.605.10">
    <property type="entry name" value="Aldehyde Dehydrogenase, Chain A, domain 1"/>
    <property type="match status" value="1"/>
</dbReference>
<feature type="domain" description="Aldehyde dehydrogenase" evidence="3">
    <location>
        <begin position="25"/>
        <end position="288"/>
    </location>
</feature>
<dbReference type="EMBL" id="DYYG01000043">
    <property type="protein sequence ID" value="HJE24979.1"/>
    <property type="molecule type" value="Genomic_DNA"/>
</dbReference>
<dbReference type="Pfam" id="PF00171">
    <property type="entry name" value="Aldedh"/>
    <property type="match status" value="1"/>
</dbReference>
<dbReference type="GO" id="GO:0016620">
    <property type="term" value="F:oxidoreductase activity, acting on the aldehyde or oxo group of donors, NAD or NADP as acceptor"/>
    <property type="evidence" value="ECO:0007669"/>
    <property type="project" value="InterPro"/>
</dbReference>
<proteinExistence type="predicted"/>
<dbReference type="InterPro" id="IPR015590">
    <property type="entry name" value="Aldehyde_DH_dom"/>
</dbReference>
<dbReference type="CDD" id="cd07122">
    <property type="entry name" value="ALDH_F20_ACDH"/>
    <property type="match status" value="1"/>
</dbReference>
<comment type="caution">
    <text evidence="4">The sequence shown here is derived from an EMBL/GenBank/DDBJ whole genome shotgun (WGS) entry which is preliminary data.</text>
</comment>
<evidence type="ECO:0000256" key="2">
    <source>
        <dbReference type="SAM" id="MobiDB-lite"/>
    </source>
</evidence>
<sequence length="493" mass="53260">MAVVSLKVPESPPGRQEPASRPGEPDSVEGVMLRARTAQKAFANVDQQTADAAVRALAWSLYNPDHARELAELAVQDTGLGNVADKIRKKQRKTFGTLRDLLRAPSVGVIERDEAKGLVKYAKPMGVIGAVTPSTNPGATPVNKAMMAVKGRNAIVIAPSPLGYRTTARIVDLMRTELAKIGLPKDLVQILPAPVTKDSTEALMRACDLVVVTGSQDNVRRAYSSGTPAIGVGAGNVPVIVDETADLDAAAERIRDSKIFDNSTSCSSENAVVIVDAVYDAAVAALERAGAYLCTPQERQRVIERLWVKGKLNRDLIARDAAVLAEAFELPSQARDKRFFLVEETGVGKGYPLSGEKLALVLTVYRASDFAAAKERVREILEHQGKGHSCGLHTTDMDRARELAEELEVVRVLVNFAHTFGNGGGFNSGLGFTLSMGCGSWQKNSISENLSYRHMLNITHLVTPIPEDKPSEEELFGPHWERIGYTAGQEGTR</sequence>
<dbReference type="PANTHER" id="PTHR11699">
    <property type="entry name" value="ALDEHYDE DEHYDROGENASE-RELATED"/>
    <property type="match status" value="1"/>
</dbReference>
<accession>A0A921E495</accession>
<name>A0A921E495_9HYPH</name>
<reference evidence="4" key="1">
    <citation type="journal article" date="2021" name="PeerJ">
        <title>Extensive microbial diversity within the chicken gut microbiome revealed by metagenomics and culture.</title>
        <authorList>
            <person name="Gilroy R."/>
            <person name="Ravi A."/>
            <person name="Getino M."/>
            <person name="Pursley I."/>
            <person name="Horton D.L."/>
            <person name="Alikhan N.F."/>
            <person name="Baker D."/>
            <person name="Gharbi K."/>
            <person name="Hall N."/>
            <person name="Watson M."/>
            <person name="Adriaenssens E.M."/>
            <person name="Foster-Nyarko E."/>
            <person name="Jarju S."/>
            <person name="Secka A."/>
            <person name="Antonio M."/>
            <person name="Oren A."/>
            <person name="Chaudhuri R.R."/>
            <person name="La Ragione R."/>
            <person name="Hildebrand F."/>
            <person name="Pallen M.J."/>
        </authorList>
    </citation>
    <scope>NUCLEOTIDE SEQUENCE</scope>
    <source>
        <strain evidence="4">316</strain>
    </source>
</reference>
<evidence type="ECO:0000313" key="4">
    <source>
        <dbReference type="EMBL" id="HJE24979.1"/>
    </source>
</evidence>
<dbReference type="SUPFAM" id="SSF53720">
    <property type="entry name" value="ALDH-like"/>
    <property type="match status" value="1"/>
</dbReference>
<organism evidence="4 5">
    <name type="scientific">Methylorubrum populi</name>
    <dbReference type="NCBI Taxonomy" id="223967"/>
    <lineage>
        <taxon>Bacteria</taxon>
        <taxon>Pseudomonadati</taxon>
        <taxon>Pseudomonadota</taxon>
        <taxon>Alphaproteobacteria</taxon>
        <taxon>Hyphomicrobiales</taxon>
        <taxon>Methylobacteriaceae</taxon>
        <taxon>Methylorubrum</taxon>
    </lineage>
</organism>
<dbReference type="InterPro" id="IPR016161">
    <property type="entry name" value="Ald_DH/histidinol_DH"/>
</dbReference>
<dbReference type="InterPro" id="IPR016163">
    <property type="entry name" value="Ald_DH_C"/>
</dbReference>
<evidence type="ECO:0000256" key="1">
    <source>
        <dbReference type="ARBA" id="ARBA00023002"/>
    </source>
</evidence>
<evidence type="ECO:0000259" key="3">
    <source>
        <dbReference type="Pfam" id="PF00171"/>
    </source>
</evidence>
<dbReference type="AlphaFoldDB" id="A0A921E495"/>